<dbReference type="AlphaFoldDB" id="A0A1K1PKR5"/>
<sequence>MKGTISALLSLSLLLTAFVASAQFVKSKDLEKLKKRTKIIVVKEVPDKSILKQLRRHSHAQAEEYKQAIKQLNLDFPEVVRQFWNVDGVTAIIEQRTEKEVEKLRKKNDRSTIVMDCQSLHVKPSKSHYAKSAQTFTSDLVWKSDSKDLSVPVINMYFIENDVTKPFYIQNMSERFPDFLDLAVGIRLSTYVFSEHVDDKAAKAMMQSTSKHNAIYLKDRTLILCNNWLDDDFEKGKAGTDYPYPIKYVNYEDLEGLFRKDGFTGTVMAYVPAGVFSTFDKNNPSMEVHVPVVIDPINGMPLCHTDISDEMFQAWGYSLIPKMGKSIVGFRKIRNEDIRNFAKSMKE</sequence>
<name>A0A1K1PKR5_9BACT</name>
<evidence type="ECO:0000313" key="2">
    <source>
        <dbReference type="EMBL" id="SFW48041.1"/>
    </source>
</evidence>
<organism evidence="2 4">
    <name type="scientific">Chitinophaga sancti</name>
    <dbReference type="NCBI Taxonomy" id="1004"/>
    <lineage>
        <taxon>Bacteria</taxon>
        <taxon>Pseudomonadati</taxon>
        <taxon>Bacteroidota</taxon>
        <taxon>Chitinophagia</taxon>
        <taxon>Chitinophagales</taxon>
        <taxon>Chitinophagaceae</taxon>
        <taxon>Chitinophaga</taxon>
    </lineage>
</organism>
<protein>
    <recommendedName>
        <fullName evidence="6">GLPGLI family protein</fullName>
    </recommendedName>
</protein>
<feature type="signal peptide" evidence="1">
    <location>
        <begin position="1"/>
        <end position="22"/>
    </location>
</feature>
<dbReference type="OrthoDB" id="625494at2"/>
<gene>
    <name evidence="2" type="ORF">SAMN05661012_02058</name>
    <name evidence="3" type="ORF">SR876_26035</name>
</gene>
<dbReference type="EMBL" id="FPIZ01000005">
    <property type="protein sequence ID" value="SFW48041.1"/>
    <property type="molecule type" value="Genomic_DNA"/>
</dbReference>
<keyword evidence="5" id="KW-1185">Reference proteome</keyword>
<dbReference type="EMBL" id="CP140154">
    <property type="protein sequence ID" value="WQG88385.1"/>
    <property type="molecule type" value="Genomic_DNA"/>
</dbReference>
<reference evidence="2 4" key="1">
    <citation type="submission" date="2016-11" db="EMBL/GenBank/DDBJ databases">
        <authorList>
            <person name="Jaros S."/>
            <person name="Januszkiewicz K."/>
            <person name="Wedrychowicz H."/>
        </authorList>
    </citation>
    <scope>NUCLEOTIDE SEQUENCE [LARGE SCALE GENOMIC DNA]</scope>
    <source>
        <strain evidence="2 4">DSM 784</strain>
    </source>
</reference>
<evidence type="ECO:0000313" key="4">
    <source>
        <dbReference type="Proteomes" id="UP000183788"/>
    </source>
</evidence>
<keyword evidence="1" id="KW-0732">Signal</keyword>
<dbReference type="RefSeq" id="WP_072359573.1">
    <property type="nucleotide sequence ID" value="NZ_CBHWAX010000075.1"/>
</dbReference>
<evidence type="ECO:0008006" key="6">
    <source>
        <dbReference type="Google" id="ProtNLM"/>
    </source>
</evidence>
<evidence type="ECO:0000256" key="1">
    <source>
        <dbReference type="SAM" id="SignalP"/>
    </source>
</evidence>
<dbReference type="Proteomes" id="UP001326715">
    <property type="component" value="Chromosome"/>
</dbReference>
<feature type="chain" id="PRO_5013018369" description="GLPGLI family protein" evidence="1">
    <location>
        <begin position="23"/>
        <end position="347"/>
    </location>
</feature>
<proteinExistence type="predicted"/>
<reference evidence="3 5" key="2">
    <citation type="submission" date="2023-11" db="EMBL/GenBank/DDBJ databases">
        <title>MicrobeMod: A computational toolkit for identifying prokaryotic methylation and restriction-modification with nanopore sequencing.</title>
        <authorList>
            <person name="Crits-Christoph A."/>
            <person name="Kang S.C."/>
            <person name="Lee H."/>
            <person name="Ostrov N."/>
        </authorList>
    </citation>
    <scope>NUCLEOTIDE SEQUENCE [LARGE SCALE GENOMIC DNA]</scope>
    <source>
        <strain evidence="3 5">ATCC 23090</strain>
    </source>
</reference>
<evidence type="ECO:0000313" key="3">
    <source>
        <dbReference type="EMBL" id="WQG88385.1"/>
    </source>
</evidence>
<evidence type="ECO:0000313" key="5">
    <source>
        <dbReference type="Proteomes" id="UP001326715"/>
    </source>
</evidence>
<accession>A0A1K1PKR5</accession>
<dbReference type="Proteomes" id="UP000183788">
    <property type="component" value="Unassembled WGS sequence"/>
</dbReference>